<dbReference type="InterPro" id="IPR050266">
    <property type="entry name" value="AB_hydrolase_sf"/>
</dbReference>
<dbReference type="EMBL" id="MPLS01000008">
    <property type="protein sequence ID" value="ORI98129.1"/>
    <property type="molecule type" value="Genomic_DNA"/>
</dbReference>
<evidence type="ECO:0000313" key="3">
    <source>
        <dbReference type="EMBL" id="ORI98129.1"/>
    </source>
</evidence>
<evidence type="ECO:0000259" key="2">
    <source>
        <dbReference type="Pfam" id="PF12697"/>
    </source>
</evidence>
<dbReference type="eggNOG" id="COG0596">
    <property type="taxonomic scope" value="Bacteria"/>
</dbReference>
<dbReference type="RefSeq" id="WP_036068685.1">
    <property type="nucleotide sequence ID" value="NZ_MPLS01000008.1"/>
</dbReference>
<accession>A0A1X0VEV6</accession>
<dbReference type="Gene3D" id="3.40.50.1820">
    <property type="entry name" value="alpha/beta hydrolase"/>
    <property type="match status" value="1"/>
</dbReference>
<keyword evidence="1 3" id="KW-0378">Hydrolase</keyword>
<dbReference type="GO" id="GO:0016020">
    <property type="term" value="C:membrane"/>
    <property type="evidence" value="ECO:0007669"/>
    <property type="project" value="TreeGrafter"/>
</dbReference>
<dbReference type="Proteomes" id="UP000192288">
    <property type="component" value="Unassembled WGS sequence"/>
</dbReference>
<evidence type="ECO:0000313" key="4">
    <source>
        <dbReference type="Proteomes" id="UP000192288"/>
    </source>
</evidence>
<dbReference type="AlphaFoldDB" id="A0A1X0VEV6"/>
<organism evidence="3 4">
    <name type="scientific">Leuconostoc pseudomesenteroides</name>
    <dbReference type="NCBI Taxonomy" id="33968"/>
    <lineage>
        <taxon>Bacteria</taxon>
        <taxon>Bacillati</taxon>
        <taxon>Bacillota</taxon>
        <taxon>Bacilli</taxon>
        <taxon>Lactobacillales</taxon>
        <taxon>Lactobacillaceae</taxon>
        <taxon>Leuconostoc</taxon>
    </lineage>
</organism>
<evidence type="ECO:0000256" key="1">
    <source>
        <dbReference type="ARBA" id="ARBA00022801"/>
    </source>
</evidence>
<gene>
    <name evidence="3" type="ORF">BMR96_03415</name>
</gene>
<comment type="caution">
    <text evidence="3">The sequence shown here is derived from an EMBL/GenBank/DDBJ whole genome shotgun (WGS) entry which is preliminary data.</text>
</comment>
<reference evidence="3 4" key="1">
    <citation type="journal article" date="2017" name="Front. Microbiol.">
        <title>Genomic Characterization of Dairy Associated Leuconostoc Species and Diversity of Leuconostocs in Undefined Mixed Mesophilic Starter Cultures.</title>
        <authorList>
            <person name="Frantzen C.A."/>
            <person name="Kot W."/>
            <person name="Pedersen T.B."/>
            <person name="Ardo Y.M."/>
            <person name="Broadbent J.R."/>
            <person name="Neve H."/>
            <person name="Hansen L.H."/>
            <person name="Dal Bello F."/>
            <person name="Ostlie H.M."/>
            <person name="Kleppen H.P."/>
            <person name="Vogensen F.K."/>
            <person name="Holo H."/>
        </authorList>
    </citation>
    <scope>NUCLEOTIDE SEQUENCE [LARGE SCALE GENOMIC DNA]</scope>
    <source>
        <strain evidence="3 4">LMGCF08</strain>
    </source>
</reference>
<sequence length="261" mass="29570">MSTMMTNDGVRLDYQIFGTGQPIILVEGYSGNQATWVMQVEPLVNAGLQVITYDRRNHGKSDTVDYGMRMARHGQDLAELMAQLRLEKPILMGHSMGASTIWAYLSLYGDANVRAIITEDQLPKILRDDSWPYGIFNADLTMIWTAATKLPHTKLTRLKLSETVKHALADNYQPFDFQYNEPLLLDSLMQDWRDVLRREQVKHLFIAGQDSPLWPSVHVETVVAMSKNGQGITIDKAGHIPHIEAPDQFNDAVLNFVRTIM</sequence>
<dbReference type="PANTHER" id="PTHR43798">
    <property type="entry name" value="MONOACYLGLYCEROL LIPASE"/>
    <property type="match status" value="1"/>
</dbReference>
<dbReference type="SUPFAM" id="SSF53474">
    <property type="entry name" value="alpha/beta-Hydrolases"/>
    <property type="match status" value="1"/>
</dbReference>
<name>A0A1X0VEV6_LEUPS</name>
<dbReference type="Pfam" id="PF12697">
    <property type="entry name" value="Abhydrolase_6"/>
    <property type="match status" value="1"/>
</dbReference>
<dbReference type="STRING" id="33968.BMS77_05295"/>
<dbReference type="InterPro" id="IPR000073">
    <property type="entry name" value="AB_hydrolase_1"/>
</dbReference>
<dbReference type="InterPro" id="IPR029058">
    <property type="entry name" value="AB_hydrolase_fold"/>
</dbReference>
<protein>
    <submittedName>
        <fullName evidence="3">Alpha/beta hydrolase</fullName>
    </submittedName>
</protein>
<proteinExistence type="predicted"/>
<dbReference type="PANTHER" id="PTHR43798:SF31">
    <property type="entry name" value="AB HYDROLASE SUPERFAMILY PROTEIN YCLE"/>
    <property type="match status" value="1"/>
</dbReference>
<feature type="domain" description="AB hydrolase-1" evidence="2">
    <location>
        <begin position="28"/>
        <end position="252"/>
    </location>
</feature>
<dbReference type="GO" id="GO:0016787">
    <property type="term" value="F:hydrolase activity"/>
    <property type="evidence" value="ECO:0007669"/>
    <property type="project" value="UniProtKB-KW"/>
</dbReference>